<feature type="compositionally biased region" description="Acidic residues" evidence="1">
    <location>
        <begin position="29"/>
        <end position="39"/>
    </location>
</feature>
<dbReference type="PANTHER" id="PTHR35788:SF1">
    <property type="entry name" value="EXPORTED PROTEIN"/>
    <property type="match status" value="1"/>
</dbReference>
<name>A0ABN2UVU7_9MICC</name>
<keyword evidence="2" id="KW-0472">Membrane</keyword>
<sequence>MADEHDPNLDASQHDDEDTVEQSTRDTEAPEEATPDELDAETRMLQQIAALREGDQPVANADQEQPGEDATDTAATPSAEDETEKTKMFTPIAASGAAASAGSGAGDGRDDEVKGPRKKRRWPWIVLVVIVLLGAGYVATAFATEDSLPASLTVEGVDVSGLSLEEAAPVLEEELGARASRELTVTAADVEAAIVPADSGYAYDVDATLDDLTDLTFDPVEIWGRLFGEAHVSAVTSVDESAAQEAVAGLSEQLTFDPTEGSVTYEGDTLEYAEPIDGFTVDAEQLSQQLNDTWLSEETEIEAPGDAEDPAVSGEQWEQFVAATAQPLIDDTYTVTADDTSTELAPAQLGAAAEVTVAEGEEGDSPVLSLDGEALTDSLAENNAEFESTNQDATVELTGAPGSGQPEVVPGSSGSGVDGEQVVDEILADLNAEETTRAITVDLHEVEPDVTTEEAEAWDVNHAVAEYATPYPASDGPRTANLEVGVSRINGTVVMPGEEFNLNSLLAPVTEANGYHSSGVVESGVATNAVGGGLSQIATMSYNAGFLGGMEIVEHKPHSRWFERYPQGRESTYWEGQVNVRWKNDTDAPVIVEMWLAGSQVHTRLWGSDYYDVSTTTSDPYNYTQAPTIHNTDDECTPETGGRQGFTVDVHRSKTPPEGSAIQESWSWAYSGWPTVICD</sequence>
<evidence type="ECO:0000313" key="4">
    <source>
        <dbReference type="EMBL" id="GAA2041324.1"/>
    </source>
</evidence>
<evidence type="ECO:0000256" key="2">
    <source>
        <dbReference type="SAM" id="Phobius"/>
    </source>
</evidence>
<proteinExistence type="predicted"/>
<reference evidence="4 5" key="1">
    <citation type="journal article" date="2019" name="Int. J. Syst. Evol. Microbiol.">
        <title>The Global Catalogue of Microorganisms (GCM) 10K type strain sequencing project: providing services to taxonomists for standard genome sequencing and annotation.</title>
        <authorList>
            <consortium name="The Broad Institute Genomics Platform"/>
            <consortium name="The Broad Institute Genome Sequencing Center for Infectious Disease"/>
            <person name="Wu L."/>
            <person name="Ma J."/>
        </authorList>
    </citation>
    <scope>NUCLEOTIDE SEQUENCE [LARGE SCALE GENOMIC DNA]</scope>
    <source>
        <strain evidence="4 5">JCM 13595</strain>
    </source>
</reference>
<dbReference type="RefSeq" id="WP_343958641.1">
    <property type="nucleotide sequence ID" value="NZ_BAAAMN010000048.1"/>
</dbReference>
<dbReference type="InterPro" id="IPR007391">
    <property type="entry name" value="Vancomycin_resist_VanW"/>
</dbReference>
<feature type="compositionally biased region" description="Basic and acidic residues" evidence="1">
    <location>
        <begin position="1"/>
        <end position="14"/>
    </location>
</feature>
<evidence type="ECO:0000256" key="1">
    <source>
        <dbReference type="SAM" id="MobiDB-lite"/>
    </source>
</evidence>
<keyword evidence="2" id="KW-1133">Transmembrane helix</keyword>
<keyword evidence="5" id="KW-1185">Reference proteome</keyword>
<keyword evidence="2" id="KW-0812">Transmembrane</keyword>
<dbReference type="Pfam" id="PF12229">
    <property type="entry name" value="PG_binding_4"/>
    <property type="match status" value="1"/>
</dbReference>
<feature type="domain" description="YoaR-like putative peptidoglycan binding" evidence="3">
    <location>
        <begin position="196"/>
        <end position="292"/>
    </location>
</feature>
<dbReference type="PANTHER" id="PTHR35788">
    <property type="entry name" value="EXPORTED PROTEIN-RELATED"/>
    <property type="match status" value="1"/>
</dbReference>
<dbReference type="Pfam" id="PF04294">
    <property type="entry name" value="VanW"/>
    <property type="match status" value="1"/>
</dbReference>
<feature type="compositionally biased region" description="Low complexity" evidence="1">
    <location>
        <begin position="93"/>
        <end position="102"/>
    </location>
</feature>
<dbReference type="InterPro" id="IPR022029">
    <property type="entry name" value="YoaR-like_PG-bd"/>
</dbReference>
<accession>A0ABN2UVU7</accession>
<organism evidence="4 5">
    <name type="scientific">Yaniella flava</name>
    <dbReference type="NCBI Taxonomy" id="287930"/>
    <lineage>
        <taxon>Bacteria</taxon>
        <taxon>Bacillati</taxon>
        <taxon>Actinomycetota</taxon>
        <taxon>Actinomycetes</taxon>
        <taxon>Micrococcales</taxon>
        <taxon>Micrococcaceae</taxon>
        <taxon>Yaniella</taxon>
    </lineage>
</organism>
<evidence type="ECO:0000313" key="5">
    <source>
        <dbReference type="Proteomes" id="UP001501461"/>
    </source>
</evidence>
<gene>
    <name evidence="4" type="ORF">GCM10009720_22290</name>
</gene>
<evidence type="ECO:0000259" key="3">
    <source>
        <dbReference type="Pfam" id="PF12229"/>
    </source>
</evidence>
<feature type="transmembrane region" description="Helical" evidence="2">
    <location>
        <begin position="124"/>
        <end position="143"/>
    </location>
</feature>
<comment type="caution">
    <text evidence="4">The sequence shown here is derived from an EMBL/GenBank/DDBJ whole genome shotgun (WGS) entry which is preliminary data.</text>
</comment>
<dbReference type="Proteomes" id="UP001501461">
    <property type="component" value="Unassembled WGS sequence"/>
</dbReference>
<dbReference type="InterPro" id="IPR052913">
    <property type="entry name" value="Glycopeptide_resist_protein"/>
</dbReference>
<feature type="region of interest" description="Disordered" evidence="1">
    <location>
        <begin position="1"/>
        <end position="116"/>
    </location>
</feature>
<protein>
    <submittedName>
        <fullName evidence="4">VanW family protein</fullName>
    </submittedName>
</protein>
<dbReference type="EMBL" id="BAAAMN010000048">
    <property type="protein sequence ID" value="GAA2041324.1"/>
    <property type="molecule type" value="Genomic_DNA"/>
</dbReference>